<evidence type="ECO:0000256" key="1">
    <source>
        <dbReference type="SAM" id="MobiDB-lite"/>
    </source>
</evidence>
<name>A0A7S4WHM1_9STRA</name>
<feature type="compositionally biased region" description="Low complexity" evidence="1">
    <location>
        <begin position="39"/>
        <end position="55"/>
    </location>
</feature>
<feature type="compositionally biased region" description="Low complexity" evidence="1">
    <location>
        <begin position="1"/>
        <end position="12"/>
    </location>
</feature>
<evidence type="ECO:0000313" key="2">
    <source>
        <dbReference type="EMBL" id="CAE4659839.1"/>
    </source>
</evidence>
<gene>
    <name evidence="2" type="ORF">DBRI00130_LOCUS40635</name>
</gene>
<dbReference type="EMBL" id="HBNS01056384">
    <property type="protein sequence ID" value="CAE4659839.1"/>
    <property type="molecule type" value="Transcribed_RNA"/>
</dbReference>
<sequence>MEGVQQPQQPQQQQPPQPPQPPPPMQQPQQQPQQPPPMQQQSMQHAMQQQAMQQQGYVGFGMDPNWGAGGILHQQMHGQHGDLLGCTMLAKFEVPCVLVNVLTHSKISTGEEFCVFC</sequence>
<proteinExistence type="predicted"/>
<protein>
    <submittedName>
        <fullName evidence="2">Uncharacterized protein</fullName>
    </submittedName>
</protein>
<feature type="compositionally biased region" description="Pro residues" evidence="1">
    <location>
        <begin position="13"/>
        <end position="26"/>
    </location>
</feature>
<dbReference type="AlphaFoldDB" id="A0A7S4WHM1"/>
<feature type="region of interest" description="Disordered" evidence="1">
    <location>
        <begin position="1"/>
        <end position="56"/>
    </location>
</feature>
<accession>A0A7S4WHM1</accession>
<reference evidence="2" key="1">
    <citation type="submission" date="2021-01" db="EMBL/GenBank/DDBJ databases">
        <authorList>
            <person name="Corre E."/>
            <person name="Pelletier E."/>
            <person name="Niang G."/>
            <person name="Scheremetjew M."/>
            <person name="Finn R."/>
            <person name="Kale V."/>
            <person name="Holt S."/>
            <person name="Cochrane G."/>
            <person name="Meng A."/>
            <person name="Brown T."/>
            <person name="Cohen L."/>
        </authorList>
    </citation>
    <scope>NUCLEOTIDE SEQUENCE</scope>
    <source>
        <strain evidence="2">GSO104</strain>
    </source>
</reference>
<organism evidence="2">
    <name type="scientific">Ditylum brightwellii</name>
    <dbReference type="NCBI Taxonomy" id="49249"/>
    <lineage>
        <taxon>Eukaryota</taxon>
        <taxon>Sar</taxon>
        <taxon>Stramenopiles</taxon>
        <taxon>Ochrophyta</taxon>
        <taxon>Bacillariophyta</taxon>
        <taxon>Mediophyceae</taxon>
        <taxon>Lithodesmiophycidae</taxon>
        <taxon>Lithodesmiales</taxon>
        <taxon>Lithodesmiaceae</taxon>
        <taxon>Ditylum</taxon>
    </lineage>
</organism>